<feature type="transmembrane region" description="Helical" evidence="1">
    <location>
        <begin position="105"/>
        <end position="123"/>
    </location>
</feature>
<dbReference type="EMBL" id="CP032568">
    <property type="protein sequence ID" value="AYF75341.1"/>
    <property type="molecule type" value="Genomic_DNA"/>
</dbReference>
<proteinExistence type="predicted"/>
<sequence>MTEPDRHAVDQELFELVRKAGFEGPAWKHLADRLVRHGLAVLGPWVRSGWIFGVAERRRMPLRPSAQERLLVETRFAEDFVHESVTRALERFRRDSLDGDGGDPALGGGLAGWFVAACVLAFVEQFRRCRRTGDLYRADTTITLVTEDGPDSMDVRACTQDVADTVVDRLAFRSRLAGLGDRDRALAWARATGLHDTEIAYLFDFPSAAAVQQRWAALISAHGRLAGLDGKDTDR</sequence>
<dbReference type="KEGG" id="nyu:D7D52_17360"/>
<keyword evidence="3" id="KW-1185">Reference proteome</keyword>
<keyword evidence="1" id="KW-0812">Transmembrane</keyword>
<organism evidence="2 3">
    <name type="scientific">Nocardia yunnanensis</name>
    <dbReference type="NCBI Taxonomy" id="2382165"/>
    <lineage>
        <taxon>Bacteria</taxon>
        <taxon>Bacillati</taxon>
        <taxon>Actinomycetota</taxon>
        <taxon>Actinomycetes</taxon>
        <taxon>Mycobacteriales</taxon>
        <taxon>Nocardiaceae</taxon>
        <taxon>Nocardia</taxon>
    </lineage>
</organism>
<reference evidence="2 3" key="1">
    <citation type="submission" date="2018-09" db="EMBL/GenBank/DDBJ databases">
        <title>Nocardia yunnanensis sp. nov., an actinomycete isolated from a soil sample.</title>
        <authorList>
            <person name="Zhang J."/>
        </authorList>
    </citation>
    <scope>NUCLEOTIDE SEQUENCE [LARGE SCALE GENOMIC DNA]</scope>
    <source>
        <strain evidence="2 3">CFHS0054</strain>
    </source>
</reference>
<evidence type="ECO:0000313" key="2">
    <source>
        <dbReference type="EMBL" id="AYF75341.1"/>
    </source>
</evidence>
<keyword evidence="1" id="KW-0472">Membrane</keyword>
<gene>
    <name evidence="2" type="ORF">D7D52_17360</name>
</gene>
<evidence type="ECO:0000313" key="3">
    <source>
        <dbReference type="Proteomes" id="UP000267164"/>
    </source>
</evidence>
<evidence type="ECO:0000256" key="1">
    <source>
        <dbReference type="SAM" id="Phobius"/>
    </source>
</evidence>
<protein>
    <recommendedName>
        <fullName evidence="4">Sigma-70 family RNA polymerase sigma factor</fullName>
    </recommendedName>
</protein>
<keyword evidence="1" id="KW-1133">Transmembrane helix</keyword>
<accession>A0A386ZCF0</accession>
<dbReference type="RefSeq" id="WP_120737755.1">
    <property type="nucleotide sequence ID" value="NZ_CP032568.1"/>
</dbReference>
<dbReference type="OrthoDB" id="3215396at2"/>
<dbReference type="Proteomes" id="UP000267164">
    <property type="component" value="Chromosome"/>
</dbReference>
<evidence type="ECO:0008006" key="4">
    <source>
        <dbReference type="Google" id="ProtNLM"/>
    </source>
</evidence>
<name>A0A386ZCF0_9NOCA</name>
<dbReference type="AlphaFoldDB" id="A0A386ZCF0"/>